<dbReference type="EMBL" id="CP060634">
    <property type="protein sequence ID" value="QNM06333.1"/>
    <property type="molecule type" value="Genomic_DNA"/>
</dbReference>
<evidence type="ECO:0000256" key="2">
    <source>
        <dbReference type="ARBA" id="ARBA00022679"/>
    </source>
</evidence>
<dbReference type="PROSITE" id="PS01231">
    <property type="entry name" value="TRMA_2"/>
    <property type="match status" value="1"/>
</dbReference>
<gene>
    <name evidence="7" type="primary">rlmD</name>
    <name evidence="7" type="ORF">H9Q78_04135</name>
</gene>
<sequence length="452" mass="50053">MSQLKGEKWNKQLKASDAKGKETPGNKIHGKKTGLGETFSERKGKPNTGKIKSVFSKDSHAAAAGGGCREDKGPFCPASKKCGGCEYQGISYEEQLHRKQKMVESLLKGICRVHPIIGMKDPFHYRNKVHAVFDRKKDGTVISGVYEKNSHRVVPIDGCLIEDEQADAIIRDIRGLLKSFKIRIYDEDTGYGLLRHVLIRRGFTSGEVLVVLVLSSPILPSKNNFVKALRELHPEITTVVLNVNDKKTSMVLGEREITLYGKGYIEDTLCGKVFRISPRSFYQVNPVQTEVLYGKAIELAGLTGKERVIDAYCGIGTIGLTASSLASEVIGVELSKEAVRDAIANAKRNDVKNIRFYQNDAGEFMTGMAEQGEHADVVFMDPPRAGSDEAFLSSVLRLAPKKIVYISCNPETLARDLKYLARGGYRAEGAWPVDMFPWTGHVEVCVELQRKQ</sequence>
<reference evidence="7 8" key="1">
    <citation type="submission" date="2020-08" db="EMBL/GenBank/DDBJ databases">
        <authorList>
            <person name="Liu C."/>
            <person name="Sun Q."/>
        </authorList>
    </citation>
    <scope>NUCLEOTIDE SEQUENCE [LARGE SCALE GENOMIC DNA]</scope>
    <source>
        <strain evidence="7 8">NSJ-38</strain>
    </source>
</reference>
<dbReference type="PANTHER" id="PTHR11061:SF30">
    <property type="entry name" value="TRNA (URACIL(54)-C(5))-METHYLTRANSFERASE"/>
    <property type="match status" value="1"/>
</dbReference>
<feature type="active site" evidence="5">
    <location>
        <position position="408"/>
    </location>
</feature>
<proteinExistence type="inferred from homology"/>
<dbReference type="PANTHER" id="PTHR11061">
    <property type="entry name" value="RNA M5U METHYLTRANSFERASE"/>
    <property type="match status" value="1"/>
</dbReference>
<dbReference type="Gene3D" id="3.40.50.150">
    <property type="entry name" value="Vaccinia Virus protein VP39"/>
    <property type="match status" value="1"/>
</dbReference>
<feature type="binding site" evidence="4">
    <location>
        <position position="312"/>
    </location>
    <ligand>
        <name>S-adenosyl-L-methionine</name>
        <dbReference type="ChEBI" id="CHEBI:59789"/>
    </ligand>
</feature>
<dbReference type="InterPro" id="IPR010280">
    <property type="entry name" value="U5_MeTrfase_fam"/>
</dbReference>
<evidence type="ECO:0000256" key="5">
    <source>
        <dbReference type="PROSITE-ProRule" id="PRU10015"/>
    </source>
</evidence>
<dbReference type="NCBIfam" id="TIGR00479">
    <property type="entry name" value="rumA"/>
    <property type="match status" value="1"/>
</dbReference>
<dbReference type="Proteomes" id="UP000515823">
    <property type="component" value="Chromosome"/>
</dbReference>
<feature type="compositionally biased region" description="Basic and acidic residues" evidence="6">
    <location>
        <begin position="1"/>
        <end position="24"/>
    </location>
</feature>
<accession>A0A7G9G6A1</accession>
<dbReference type="KEGG" id="qdo:H9Q78_04135"/>
<keyword evidence="2 4" id="KW-0808">Transferase</keyword>
<keyword evidence="3 4" id="KW-0949">S-adenosyl-L-methionine</keyword>
<dbReference type="GO" id="GO:0070475">
    <property type="term" value="P:rRNA base methylation"/>
    <property type="evidence" value="ECO:0007669"/>
    <property type="project" value="TreeGrafter"/>
</dbReference>
<feature type="region of interest" description="Disordered" evidence="6">
    <location>
        <begin position="1"/>
        <end position="54"/>
    </location>
</feature>
<evidence type="ECO:0000256" key="3">
    <source>
        <dbReference type="ARBA" id="ARBA00022691"/>
    </source>
</evidence>
<protein>
    <submittedName>
        <fullName evidence="7">23S rRNA (Uracil(1939)-C(5))-methyltransferase RlmD</fullName>
        <ecNumber evidence="7">2.1.1.190</ecNumber>
    </submittedName>
</protein>
<comment type="similarity">
    <text evidence="4">Belongs to the class I-like SAM-binding methyltransferase superfamily. RNA M5U methyltransferase family.</text>
</comment>
<dbReference type="EC" id="2.1.1.190" evidence="7"/>
<keyword evidence="1 4" id="KW-0489">Methyltransferase</keyword>
<evidence type="ECO:0000256" key="1">
    <source>
        <dbReference type="ARBA" id="ARBA00022603"/>
    </source>
</evidence>
<dbReference type="InterPro" id="IPR029063">
    <property type="entry name" value="SAM-dependent_MTases_sf"/>
</dbReference>
<evidence type="ECO:0000256" key="4">
    <source>
        <dbReference type="PROSITE-ProRule" id="PRU01024"/>
    </source>
</evidence>
<feature type="binding site" evidence="4">
    <location>
        <position position="381"/>
    </location>
    <ligand>
        <name>S-adenosyl-L-methionine</name>
        <dbReference type="ChEBI" id="CHEBI:59789"/>
    </ligand>
</feature>
<evidence type="ECO:0000313" key="8">
    <source>
        <dbReference type="Proteomes" id="UP000515823"/>
    </source>
</evidence>
<keyword evidence="8" id="KW-1185">Reference proteome</keyword>
<dbReference type="AlphaFoldDB" id="A0A7G9G6A1"/>
<dbReference type="Pfam" id="PF05958">
    <property type="entry name" value="tRNA_U5-meth_tr"/>
    <property type="match status" value="1"/>
</dbReference>
<feature type="binding site" evidence="4">
    <location>
        <position position="283"/>
    </location>
    <ligand>
        <name>S-adenosyl-L-methionine</name>
        <dbReference type="ChEBI" id="CHEBI:59789"/>
    </ligand>
</feature>
<feature type="active site" description="Nucleophile" evidence="4">
    <location>
        <position position="408"/>
    </location>
</feature>
<name>A0A7G9G6A1_9FIRM</name>
<dbReference type="PROSITE" id="PS51687">
    <property type="entry name" value="SAM_MT_RNA_M5U"/>
    <property type="match status" value="1"/>
</dbReference>
<dbReference type="RefSeq" id="WP_249303743.1">
    <property type="nucleotide sequence ID" value="NZ_CP060634.1"/>
</dbReference>
<evidence type="ECO:0000256" key="6">
    <source>
        <dbReference type="SAM" id="MobiDB-lite"/>
    </source>
</evidence>
<dbReference type="Gene3D" id="2.40.50.1070">
    <property type="match status" value="1"/>
</dbReference>
<dbReference type="GO" id="GO:0070041">
    <property type="term" value="F:rRNA (uridine-C5-)-methyltransferase activity"/>
    <property type="evidence" value="ECO:0007669"/>
    <property type="project" value="TreeGrafter"/>
</dbReference>
<dbReference type="FunFam" id="2.40.50.1070:FF:000003">
    <property type="entry name" value="23S rRNA (Uracil-5-)-methyltransferase RumA"/>
    <property type="match status" value="1"/>
</dbReference>
<dbReference type="CDD" id="cd02440">
    <property type="entry name" value="AdoMet_MTases"/>
    <property type="match status" value="1"/>
</dbReference>
<dbReference type="PROSITE" id="PS01230">
    <property type="entry name" value="TRMA_1"/>
    <property type="match status" value="1"/>
</dbReference>
<dbReference type="FunFam" id="3.40.50.150:FF:000009">
    <property type="entry name" value="23S rRNA (Uracil(1939)-C(5))-methyltransferase RlmD"/>
    <property type="match status" value="1"/>
</dbReference>
<organism evidence="7 8">
    <name type="scientific">Qiania dongpingensis</name>
    <dbReference type="NCBI Taxonomy" id="2763669"/>
    <lineage>
        <taxon>Bacteria</taxon>
        <taxon>Bacillati</taxon>
        <taxon>Bacillota</taxon>
        <taxon>Clostridia</taxon>
        <taxon>Lachnospirales</taxon>
        <taxon>Lachnospiraceae</taxon>
        <taxon>Qiania</taxon>
    </lineage>
</organism>
<dbReference type="InterPro" id="IPR030390">
    <property type="entry name" value="MeTrfase_TrmA_AS"/>
</dbReference>
<dbReference type="SUPFAM" id="SSF53335">
    <property type="entry name" value="S-adenosyl-L-methionine-dependent methyltransferases"/>
    <property type="match status" value="1"/>
</dbReference>
<feature type="binding site" evidence="4">
    <location>
        <position position="333"/>
    </location>
    <ligand>
        <name>S-adenosyl-L-methionine</name>
        <dbReference type="ChEBI" id="CHEBI:59789"/>
    </ligand>
</feature>
<dbReference type="InterPro" id="IPR030391">
    <property type="entry name" value="MeTrfase_TrmA_CS"/>
</dbReference>
<evidence type="ECO:0000313" key="7">
    <source>
        <dbReference type="EMBL" id="QNM06333.1"/>
    </source>
</evidence>